<comment type="pathway">
    <text evidence="3">Nucleotide-sugar biosynthesis; GDP-alpha-D-mannose biosynthesis; alpha-D-mannose 1-phosphate from D-fructose 6-phosphate: step 2/2.</text>
</comment>
<comment type="similarity">
    <text evidence="4 10">Belongs to the phosphohexose mutase family.</text>
</comment>
<feature type="domain" description="Alpha-D-phosphohexomutase C-terminal" evidence="11">
    <location>
        <begin position="367"/>
        <end position="438"/>
    </location>
</feature>
<name>A0A0R2U8W5_9GAMM</name>
<dbReference type="Proteomes" id="UP000051027">
    <property type="component" value="Unassembled WGS sequence"/>
</dbReference>
<dbReference type="Pfam" id="PF02879">
    <property type="entry name" value="PGM_PMM_II"/>
    <property type="match status" value="1"/>
</dbReference>
<evidence type="ECO:0000256" key="10">
    <source>
        <dbReference type="RuleBase" id="RU004326"/>
    </source>
</evidence>
<dbReference type="Pfam" id="PF00408">
    <property type="entry name" value="PGM_PMM_IV"/>
    <property type="match status" value="1"/>
</dbReference>
<dbReference type="PANTHER" id="PTHR43771:SF2">
    <property type="entry name" value="PHOSPHOMANNOMUTASE_PHOSPHOGLUCOMUTASE"/>
    <property type="match status" value="1"/>
</dbReference>
<dbReference type="InterPro" id="IPR016066">
    <property type="entry name" value="A-D-PHexomutase_CS"/>
</dbReference>
<protein>
    <recommendedName>
        <fullName evidence="5">phosphomannomutase</fullName>
        <ecNumber evidence="5">5.4.2.8</ecNumber>
    </recommendedName>
</protein>
<gene>
    <name evidence="15" type="ORF">ABS10_05675</name>
</gene>
<feature type="domain" description="Alpha-D-phosphohexomutase alpha/beta/alpha" evidence="12">
    <location>
        <begin position="6"/>
        <end position="116"/>
    </location>
</feature>
<evidence type="ECO:0000259" key="14">
    <source>
        <dbReference type="Pfam" id="PF02880"/>
    </source>
</evidence>
<evidence type="ECO:0000259" key="13">
    <source>
        <dbReference type="Pfam" id="PF02879"/>
    </source>
</evidence>
<evidence type="ECO:0000256" key="1">
    <source>
        <dbReference type="ARBA" id="ARBA00000586"/>
    </source>
</evidence>
<comment type="caution">
    <text evidence="15">The sequence shown here is derived from an EMBL/GenBank/DDBJ whole genome shotgun (WGS) entry which is preliminary data.</text>
</comment>
<dbReference type="PROSITE" id="PS00710">
    <property type="entry name" value="PGM_PMM"/>
    <property type="match status" value="1"/>
</dbReference>
<dbReference type="FunFam" id="3.40.120.10:FF:000021">
    <property type="entry name" value="Phosphomannomutase/phosphoglucomutase"/>
    <property type="match status" value="1"/>
</dbReference>
<reference evidence="15 16" key="1">
    <citation type="submission" date="2015-10" db="EMBL/GenBank/DDBJ databases">
        <title>Metagenome-Assembled Genomes uncover a global brackish microbiome.</title>
        <authorList>
            <person name="Hugerth L.W."/>
            <person name="Larsson J."/>
            <person name="Alneberg J."/>
            <person name="Lindh M.V."/>
            <person name="Legrand C."/>
            <person name="Pinhassi J."/>
            <person name="Andersson A.F."/>
        </authorList>
    </citation>
    <scope>NUCLEOTIDE SEQUENCE [LARGE SCALE GENOMIC DNA]</scope>
    <source>
        <strain evidence="15">BACL1 MAG-120820-bin45</strain>
    </source>
</reference>
<dbReference type="PRINTS" id="PR00509">
    <property type="entry name" value="PGMPMM"/>
</dbReference>
<dbReference type="Pfam" id="PF02880">
    <property type="entry name" value="PGM_PMM_III"/>
    <property type="match status" value="1"/>
</dbReference>
<dbReference type="AlphaFoldDB" id="A0A0R2U8W5"/>
<dbReference type="Gene3D" id="3.40.120.10">
    <property type="entry name" value="Alpha-D-Glucose-1,6-Bisphosphate, subunit A, domain 3"/>
    <property type="match status" value="3"/>
</dbReference>
<dbReference type="InterPro" id="IPR016055">
    <property type="entry name" value="A-D-PHexomutase_a/b/a-I/II/III"/>
</dbReference>
<evidence type="ECO:0000259" key="12">
    <source>
        <dbReference type="Pfam" id="PF02878"/>
    </source>
</evidence>
<dbReference type="GO" id="GO:0004615">
    <property type="term" value="F:phosphomannomutase activity"/>
    <property type="evidence" value="ECO:0007669"/>
    <property type="project" value="UniProtKB-EC"/>
</dbReference>
<dbReference type="SUPFAM" id="SSF55957">
    <property type="entry name" value="Phosphoglucomutase, C-terminal domain"/>
    <property type="match status" value="1"/>
</dbReference>
<dbReference type="InterPro" id="IPR005844">
    <property type="entry name" value="A-D-PHexomutase_a/b/a-I"/>
</dbReference>
<dbReference type="InterPro" id="IPR005843">
    <property type="entry name" value="A-D-PHexomutase_C"/>
</dbReference>
<evidence type="ECO:0000256" key="8">
    <source>
        <dbReference type="ARBA" id="ARBA00022842"/>
    </source>
</evidence>
<dbReference type="EC" id="5.4.2.8" evidence="5"/>
<dbReference type="PANTHER" id="PTHR43771">
    <property type="entry name" value="PHOSPHOMANNOMUTASE"/>
    <property type="match status" value="1"/>
</dbReference>
<dbReference type="Gene3D" id="3.30.310.50">
    <property type="entry name" value="Alpha-D-phosphohexomutase, C-terminal domain"/>
    <property type="match status" value="1"/>
</dbReference>
<keyword evidence="8 10" id="KW-0460">Magnesium</keyword>
<dbReference type="InterPro" id="IPR005841">
    <property type="entry name" value="Alpha-D-phosphohexomutase_SF"/>
</dbReference>
<evidence type="ECO:0000256" key="2">
    <source>
        <dbReference type="ARBA" id="ARBA00001946"/>
    </source>
</evidence>
<feature type="domain" description="Alpha-D-phosphohexomutase alpha/beta/alpha" evidence="13">
    <location>
        <begin position="150"/>
        <end position="245"/>
    </location>
</feature>
<keyword evidence="7 10" id="KW-0479">Metal-binding</keyword>
<dbReference type="SUPFAM" id="SSF53738">
    <property type="entry name" value="Phosphoglucomutase, first 3 domains"/>
    <property type="match status" value="3"/>
</dbReference>
<dbReference type="STRING" id="1655612.ABS10_05675"/>
<dbReference type="Pfam" id="PF02878">
    <property type="entry name" value="PGM_PMM_I"/>
    <property type="match status" value="1"/>
</dbReference>
<comment type="cofactor">
    <cofactor evidence="2">
        <name>Mg(2+)</name>
        <dbReference type="ChEBI" id="CHEBI:18420"/>
    </cofactor>
</comment>
<evidence type="ECO:0000313" key="16">
    <source>
        <dbReference type="Proteomes" id="UP000051027"/>
    </source>
</evidence>
<sequence length="456" mass="49953">MIDQSIFREYDIRGTVPEQLNHGSIKIIAKAIAQKCTIESVSELALGRDGRLSGPEIMATLSGELRKLGINILNVGLVTSPLLYFAAKKINSKSGVMITGSHNPKNYNGFKVVINDAPISGLELLTLAEGDLPESPQPGLETHEHNLLNNYIEEVCLQAVSKKKMKVVVDCGNGAAGEIAPKLMHALGHEVIELFCEIDGNFPNHHPDPGKPENLKDLILAVSQHQADIGIAFDGDGDRLGVVSDLGEIIYPDQLMMILAKDVLATNKGAEIIFDVKCSNLLAQSIEAVGGKATMSPTGHFHIKNALKASNAPLAGEMSGHIFFNDVWYGFDDGHYSAFRLIEIICQLDRPLSSIFKELPKAFSTPEINIDIDESKKFNIVKEFVERSDFADGEKITIDGLRVNFVDGWGLLRASNTTPKLVLRFEAQTSKRLNEIQSLFLSQLKQIDESIEIKLS</sequence>
<evidence type="ECO:0000259" key="11">
    <source>
        <dbReference type="Pfam" id="PF00408"/>
    </source>
</evidence>
<evidence type="ECO:0000256" key="9">
    <source>
        <dbReference type="ARBA" id="ARBA00023235"/>
    </source>
</evidence>
<dbReference type="CDD" id="cd03089">
    <property type="entry name" value="PMM_PGM"/>
    <property type="match status" value="1"/>
</dbReference>
<keyword evidence="6" id="KW-0597">Phosphoprotein</keyword>
<dbReference type="InterPro" id="IPR005846">
    <property type="entry name" value="A-D-PHexomutase_a/b/a-III"/>
</dbReference>
<keyword evidence="9" id="KW-0413">Isomerase</keyword>
<dbReference type="InterPro" id="IPR036900">
    <property type="entry name" value="A-D-PHexomutase_C_sf"/>
</dbReference>
<dbReference type="GO" id="GO:0000287">
    <property type="term" value="F:magnesium ion binding"/>
    <property type="evidence" value="ECO:0007669"/>
    <property type="project" value="InterPro"/>
</dbReference>
<evidence type="ECO:0000256" key="7">
    <source>
        <dbReference type="ARBA" id="ARBA00022723"/>
    </source>
</evidence>
<evidence type="ECO:0000256" key="4">
    <source>
        <dbReference type="ARBA" id="ARBA00010231"/>
    </source>
</evidence>
<organism evidence="15 16">
    <name type="scientific">SAR86 cluster bacterium BACL1 MAG-120820-bin45</name>
    <dbReference type="NCBI Taxonomy" id="1655612"/>
    <lineage>
        <taxon>Bacteria</taxon>
        <taxon>Pseudomonadati</taxon>
        <taxon>Pseudomonadota</taxon>
        <taxon>Gammaproteobacteria</taxon>
        <taxon>SAR86 cluster</taxon>
    </lineage>
</organism>
<dbReference type="EMBL" id="LICS01000012">
    <property type="protein sequence ID" value="KRO95941.1"/>
    <property type="molecule type" value="Genomic_DNA"/>
</dbReference>
<evidence type="ECO:0000256" key="3">
    <source>
        <dbReference type="ARBA" id="ARBA00004699"/>
    </source>
</evidence>
<dbReference type="GO" id="GO:0005975">
    <property type="term" value="P:carbohydrate metabolic process"/>
    <property type="evidence" value="ECO:0007669"/>
    <property type="project" value="InterPro"/>
</dbReference>
<evidence type="ECO:0000256" key="5">
    <source>
        <dbReference type="ARBA" id="ARBA00012730"/>
    </source>
</evidence>
<dbReference type="InterPro" id="IPR005845">
    <property type="entry name" value="A-D-PHexomutase_a/b/a-II"/>
</dbReference>
<feature type="domain" description="Alpha-D-phosphohexomutase alpha/beta/alpha" evidence="14">
    <location>
        <begin position="252"/>
        <end position="362"/>
    </location>
</feature>
<evidence type="ECO:0000256" key="6">
    <source>
        <dbReference type="ARBA" id="ARBA00022553"/>
    </source>
</evidence>
<proteinExistence type="inferred from homology"/>
<accession>A0A0R2U8W5</accession>
<evidence type="ECO:0000313" key="15">
    <source>
        <dbReference type="EMBL" id="KRO95941.1"/>
    </source>
</evidence>
<comment type="catalytic activity">
    <reaction evidence="1">
        <text>alpha-D-mannose 1-phosphate = D-mannose 6-phosphate</text>
        <dbReference type="Rhea" id="RHEA:11140"/>
        <dbReference type="ChEBI" id="CHEBI:58409"/>
        <dbReference type="ChEBI" id="CHEBI:58735"/>
        <dbReference type="EC" id="5.4.2.8"/>
    </reaction>
</comment>